<evidence type="ECO:0000313" key="4">
    <source>
        <dbReference type="EMBL" id="GAI04254.1"/>
    </source>
</evidence>
<dbReference type="InterPro" id="IPR050406">
    <property type="entry name" value="FGGY_Carb_Kinase"/>
</dbReference>
<sequence length="300" mass="33300">MNYILGVDLGTTALKVSLFDEEGKLLALSTKEYKLLTPTTLAVELEVGTYWDAFKEGIAEVLKSAKISSEKIKALGISAQGETLILVNKDAKPLRNAIVWLDNRAQEEAKILAKEFGHEASHKITGQVKIVPTWPASKIFWIKRNEKNVFRRVYKYLLIEDYFIYRLTGKFVAEGSLLCSTVYWDITTKKWWPEMLKFLGISSEQLPEIKESGEPVGEILPDVASEIELSSKTVVATGALDQAAGTIGVGNIRPGIISENTGAALAICATVEKPFFDPQGRMPCHYHARPDTYMAHTFTS</sequence>
<dbReference type="InterPro" id="IPR018484">
    <property type="entry name" value="FGGY_N"/>
</dbReference>
<feature type="domain" description="Carbohydrate kinase FGGY N-terminal" evidence="3">
    <location>
        <begin position="3"/>
        <end position="248"/>
    </location>
</feature>
<organism evidence="4">
    <name type="scientific">marine sediment metagenome</name>
    <dbReference type="NCBI Taxonomy" id="412755"/>
    <lineage>
        <taxon>unclassified sequences</taxon>
        <taxon>metagenomes</taxon>
        <taxon>ecological metagenomes</taxon>
    </lineage>
</organism>
<dbReference type="SUPFAM" id="SSF53067">
    <property type="entry name" value="Actin-like ATPase domain"/>
    <property type="match status" value="1"/>
</dbReference>
<proteinExistence type="predicted"/>
<dbReference type="InterPro" id="IPR043129">
    <property type="entry name" value="ATPase_NBD"/>
</dbReference>
<dbReference type="Pfam" id="PF00370">
    <property type="entry name" value="FGGY_N"/>
    <property type="match status" value="1"/>
</dbReference>
<dbReference type="CDD" id="cd07773">
    <property type="entry name" value="ASKHA_NBD_FGGY_FK"/>
    <property type="match status" value="1"/>
</dbReference>
<protein>
    <recommendedName>
        <fullName evidence="3">Carbohydrate kinase FGGY N-terminal domain-containing protein</fullName>
    </recommendedName>
</protein>
<dbReference type="AlphaFoldDB" id="X1MCZ8"/>
<dbReference type="PANTHER" id="PTHR43095:SF2">
    <property type="entry name" value="GLUCONOKINASE"/>
    <property type="match status" value="1"/>
</dbReference>
<accession>X1MCZ8</accession>
<keyword evidence="2" id="KW-0418">Kinase</keyword>
<keyword evidence="1" id="KW-0808">Transferase</keyword>
<dbReference type="EMBL" id="BARV01005845">
    <property type="protein sequence ID" value="GAI04254.1"/>
    <property type="molecule type" value="Genomic_DNA"/>
</dbReference>
<name>X1MCZ8_9ZZZZ</name>
<dbReference type="Gene3D" id="3.30.420.40">
    <property type="match status" value="1"/>
</dbReference>
<comment type="caution">
    <text evidence="4">The sequence shown here is derived from an EMBL/GenBank/DDBJ whole genome shotgun (WGS) entry which is preliminary data.</text>
</comment>
<gene>
    <name evidence="4" type="ORF">S06H3_11888</name>
</gene>
<evidence type="ECO:0000256" key="1">
    <source>
        <dbReference type="ARBA" id="ARBA00022679"/>
    </source>
</evidence>
<reference evidence="4" key="1">
    <citation type="journal article" date="2014" name="Front. Microbiol.">
        <title>High frequency of phylogenetically diverse reductive dehalogenase-homologous genes in deep subseafloor sedimentary metagenomes.</title>
        <authorList>
            <person name="Kawai M."/>
            <person name="Futagami T."/>
            <person name="Toyoda A."/>
            <person name="Takaki Y."/>
            <person name="Nishi S."/>
            <person name="Hori S."/>
            <person name="Arai W."/>
            <person name="Tsubouchi T."/>
            <person name="Morono Y."/>
            <person name="Uchiyama I."/>
            <person name="Ito T."/>
            <person name="Fujiyama A."/>
            <person name="Inagaki F."/>
            <person name="Takami H."/>
        </authorList>
    </citation>
    <scope>NUCLEOTIDE SEQUENCE</scope>
    <source>
        <strain evidence="4">Expedition CK06-06</strain>
    </source>
</reference>
<dbReference type="PANTHER" id="PTHR43095">
    <property type="entry name" value="SUGAR KINASE"/>
    <property type="match status" value="1"/>
</dbReference>
<feature type="non-terminal residue" evidence="4">
    <location>
        <position position="300"/>
    </location>
</feature>
<dbReference type="GO" id="GO:0005975">
    <property type="term" value="P:carbohydrate metabolic process"/>
    <property type="evidence" value="ECO:0007669"/>
    <property type="project" value="InterPro"/>
</dbReference>
<evidence type="ECO:0000256" key="2">
    <source>
        <dbReference type="ARBA" id="ARBA00022777"/>
    </source>
</evidence>
<evidence type="ECO:0000259" key="3">
    <source>
        <dbReference type="Pfam" id="PF00370"/>
    </source>
</evidence>
<dbReference type="GO" id="GO:0016301">
    <property type="term" value="F:kinase activity"/>
    <property type="evidence" value="ECO:0007669"/>
    <property type="project" value="UniProtKB-KW"/>
</dbReference>